<proteinExistence type="predicted"/>
<evidence type="ECO:0000313" key="3">
    <source>
        <dbReference type="Proteomes" id="UP001187531"/>
    </source>
</evidence>
<keyword evidence="3" id="KW-1185">Reference proteome</keyword>
<accession>A0AA88HID6</accession>
<dbReference type="InterPro" id="IPR000477">
    <property type="entry name" value="RT_dom"/>
</dbReference>
<name>A0AA88HID6_ARTSF</name>
<sequence length="136" mass="15569">MLIKSSLSYRSLSYGGKADNVSRILQKSCPQGSILSPFLWSVNVDDPLRSELPTCCTIRAYPDDICVTVSSKDANFLDHTAKKIFTLFEKWADKNKLKFDVNKCEAIIFTKKREIPQINLQFLSHRIPISDEIRWA</sequence>
<gene>
    <name evidence="2" type="ORF">QYM36_015702</name>
</gene>
<evidence type="ECO:0000259" key="1">
    <source>
        <dbReference type="PROSITE" id="PS50878"/>
    </source>
</evidence>
<dbReference type="Proteomes" id="UP001187531">
    <property type="component" value="Unassembled WGS sequence"/>
</dbReference>
<protein>
    <recommendedName>
        <fullName evidence="1">Reverse transcriptase domain-containing protein</fullName>
    </recommendedName>
</protein>
<feature type="domain" description="Reverse transcriptase" evidence="1">
    <location>
        <begin position="1"/>
        <end position="127"/>
    </location>
</feature>
<evidence type="ECO:0000313" key="2">
    <source>
        <dbReference type="EMBL" id="KAK2708096.1"/>
    </source>
</evidence>
<dbReference type="Pfam" id="PF00078">
    <property type="entry name" value="RVT_1"/>
    <property type="match status" value="1"/>
</dbReference>
<reference evidence="2" key="1">
    <citation type="submission" date="2023-07" db="EMBL/GenBank/DDBJ databases">
        <title>Chromosome-level genome assembly of Artemia franciscana.</title>
        <authorList>
            <person name="Jo E."/>
        </authorList>
    </citation>
    <scope>NUCLEOTIDE SEQUENCE</scope>
    <source>
        <tissue evidence="2">Whole body</tissue>
    </source>
</reference>
<dbReference type="PROSITE" id="PS50878">
    <property type="entry name" value="RT_POL"/>
    <property type="match status" value="1"/>
</dbReference>
<organism evidence="2 3">
    <name type="scientific">Artemia franciscana</name>
    <name type="common">Brine shrimp</name>
    <name type="synonym">Artemia sanfranciscana</name>
    <dbReference type="NCBI Taxonomy" id="6661"/>
    <lineage>
        <taxon>Eukaryota</taxon>
        <taxon>Metazoa</taxon>
        <taxon>Ecdysozoa</taxon>
        <taxon>Arthropoda</taxon>
        <taxon>Crustacea</taxon>
        <taxon>Branchiopoda</taxon>
        <taxon>Anostraca</taxon>
        <taxon>Artemiidae</taxon>
        <taxon>Artemia</taxon>
    </lineage>
</organism>
<dbReference type="AlphaFoldDB" id="A0AA88HID6"/>
<comment type="caution">
    <text evidence="2">The sequence shown here is derived from an EMBL/GenBank/DDBJ whole genome shotgun (WGS) entry which is preliminary data.</text>
</comment>
<dbReference type="EMBL" id="JAVRJZ010000019">
    <property type="protein sequence ID" value="KAK2708096.1"/>
    <property type="molecule type" value="Genomic_DNA"/>
</dbReference>